<organism evidence="2 3">
    <name type="scientific">Plebeiibacterium sediminum</name>
    <dbReference type="NCBI Taxonomy" id="2992112"/>
    <lineage>
        <taxon>Bacteria</taxon>
        <taxon>Pseudomonadati</taxon>
        <taxon>Bacteroidota</taxon>
        <taxon>Bacteroidia</taxon>
        <taxon>Marinilabiliales</taxon>
        <taxon>Marinilabiliaceae</taxon>
        <taxon>Plebeiibacterium</taxon>
    </lineage>
</organism>
<dbReference type="Proteomes" id="UP001209229">
    <property type="component" value="Unassembled WGS sequence"/>
</dbReference>
<sequence>MLRNRDIIITGIQSWDISIGSNIKNIAIELSKENRVLFVNPPIDRISKITKRSSLSRITKETLHQINSNLWILQPHHIIESINYIPIVGLFDMMNRSNNIRFAKDIVKALSILGFLDYIHICDSDMFRSFYLKDLLSPSLSVYYSRDNLQAVNYWKRHGKRIEPLLIEKVDLVLTNSLFLSNKAKLYNNNSFFVGQGCDTKAYTPNVYLKIPKDIASIKKPIVGYIGSLNSLRLDIEVLEFIAITKKEWQIVLVGPEDSTFKSSNLHHLSNVHFLGLKNENELPEYLNKFDVAINPQKINEVTIGNYPRKIDEYLAMGKPTVATKTEAMEYFKDYVSLAKDKKDWISMIELEMESTGSLKKLQRIQFASEHTWKNNVNSIGKYIIRKEQGAILAKNLYESAF</sequence>
<evidence type="ECO:0000313" key="3">
    <source>
        <dbReference type="Proteomes" id="UP001209229"/>
    </source>
</evidence>
<accession>A0AAE3M5T3</accession>
<name>A0AAE3M5T3_9BACT</name>
<dbReference type="EC" id="2.4.-.-" evidence="2"/>
<keyword evidence="1 2" id="KW-0808">Transferase</keyword>
<dbReference type="Pfam" id="PF13692">
    <property type="entry name" value="Glyco_trans_1_4"/>
    <property type="match status" value="1"/>
</dbReference>
<keyword evidence="2" id="KW-0328">Glycosyltransferase</keyword>
<dbReference type="AlphaFoldDB" id="A0AAE3M5T3"/>
<proteinExistence type="predicted"/>
<evidence type="ECO:0000256" key="1">
    <source>
        <dbReference type="ARBA" id="ARBA00022679"/>
    </source>
</evidence>
<dbReference type="RefSeq" id="WP_301191041.1">
    <property type="nucleotide sequence ID" value="NZ_JAPDPJ010000030.1"/>
</dbReference>
<dbReference type="Gene3D" id="3.40.50.2000">
    <property type="entry name" value="Glycogen Phosphorylase B"/>
    <property type="match status" value="1"/>
</dbReference>
<dbReference type="PANTHER" id="PTHR46401">
    <property type="entry name" value="GLYCOSYLTRANSFERASE WBBK-RELATED"/>
    <property type="match status" value="1"/>
</dbReference>
<gene>
    <name evidence="2" type="ORF">OM075_13430</name>
</gene>
<comment type="caution">
    <text evidence="2">The sequence shown here is derived from an EMBL/GenBank/DDBJ whole genome shotgun (WGS) entry which is preliminary data.</text>
</comment>
<dbReference type="EMBL" id="JAPDPJ010000030">
    <property type="protein sequence ID" value="MCW3787476.1"/>
    <property type="molecule type" value="Genomic_DNA"/>
</dbReference>
<dbReference type="GO" id="GO:0016757">
    <property type="term" value="F:glycosyltransferase activity"/>
    <property type="evidence" value="ECO:0007669"/>
    <property type="project" value="UniProtKB-KW"/>
</dbReference>
<dbReference type="SUPFAM" id="SSF53756">
    <property type="entry name" value="UDP-Glycosyltransferase/glycogen phosphorylase"/>
    <property type="match status" value="1"/>
</dbReference>
<dbReference type="PANTHER" id="PTHR46401:SF2">
    <property type="entry name" value="GLYCOSYLTRANSFERASE WBBK-RELATED"/>
    <property type="match status" value="1"/>
</dbReference>
<reference evidence="2" key="1">
    <citation type="submission" date="2022-10" db="EMBL/GenBank/DDBJ databases">
        <authorList>
            <person name="Yu W.X."/>
        </authorList>
    </citation>
    <scope>NUCLEOTIDE SEQUENCE</scope>
    <source>
        <strain evidence="2">AAT</strain>
    </source>
</reference>
<dbReference type="Gene3D" id="3.40.50.11010">
    <property type="match status" value="1"/>
</dbReference>
<protein>
    <submittedName>
        <fullName evidence="2">Glycosyltransferase</fullName>
        <ecNumber evidence="2">2.4.-.-</ecNumber>
    </submittedName>
</protein>
<evidence type="ECO:0000313" key="2">
    <source>
        <dbReference type="EMBL" id="MCW3787476.1"/>
    </source>
</evidence>
<keyword evidence="3" id="KW-1185">Reference proteome</keyword>